<feature type="transmembrane region" description="Helical" evidence="1">
    <location>
        <begin position="12"/>
        <end position="34"/>
    </location>
</feature>
<proteinExistence type="predicted"/>
<keyword evidence="1" id="KW-1133">Transmembrane helix</keyword>
<dbReference type="AlphaFoldDB" id="A0A557SJE1"/>
<sequence length="472" mass="49200">MSQRSSPMIVSAFKIIGASLLAVALIWALVLGWWQGNDHTPSTTELFLYLGALPLAIVGGYALLRGFIEHLKAPAVSQTSAPSDSVDPLANGATQTAEIERGYTINLVGAFAISGSGDGPSDMLAAQAAGVRPTPDDSLLDDAGFPIFTARIDALDMEGIGESLAQHDASLNEDIGRSEHLRMLALVDSILPAGLAQAQEALTQCPAISRLNLVWLIPPGLDPTLFPRLQSWLESHYLAAFEPAQRALSLRAASNESDVMAHIDRMVLDAAGTSNDELTIVLAAASSIGSRTAAAWSGRQGLFSADRQSGQIPGECGVCLLFGHPDSADTPVQLTRVSAAEREKSVDAGGRISGALIEQLIAGLLAVHRIAPADIKAVVSDADHRQSRVGELLDALGETFTELDPLADCPCIGAACGATPPFGALLALACAHEHALSLAQPVLCISQQHPTARSAVLLRPMPLVAGGMPPAV</sequence>
<comment type="caution">
    <text evidence="2">The sequence shown here is derived from an EMBL/GenBank/DDBJ whole genome shotgun (WGS) entry which is preliminary data.</text>
</comment>
<feature type="transmembrane region" description="Helical" evidence="1">
    <location>
        <begin position="46"/>
        <end position="64"/>
    </location>
</feature>
<dbReference type="Proteomes" id="UP000318349">
    <property type="component" value="Unassembled WGS sequence"/>
</dbReference>
<evidence type="ECO:0000313" key="2">
    <source>
        <dbReference type="EMBL" id="TVO77557.1"/>
    </source>
</evidence>
<protein>
    <submittedName>
        <fullName evidence="2">Uncharacterized protein</fullName>
    </submittedName>
</protein>
<keyword evidence="1" id="KW-0812">Transmembrane</keyword>
<evidence type="ECO:0000256" key="1">
    <source>
        <dbReference type="SAM" id="Phobius"/>
    </source>
</evidence>
<dbReference type="EMBL" id="VMNI01000007">
    <property type="protein sequence ID" value="TVO77557.1"/>
    <property type="molecule type" value="Genomic_DNA"/>
</dbReference>
<reference evidence="2 3" key="1">
    <citation type="submission" date="2019-07" db="EMBL/GenBank/DDBJ databases">
        <title>The pathways for chlorine oxyanion respiration interact through the shared metabolite chlorate.</title>
        <authorList>
            <person name="Barnum T.P."/>
            <person name="Cheng Y."/>
            <person name="Hill K.A."/>
            <person name="Lucas L.N."/>
            <person name="Carlson H.K."/>
            <person name="Coates J.D."/>
        </authorList>
    </citation>
    <scope>NUCLEOTIDE SEQUENCE [LARGE SCALE GENOMIC DNA]</scope>
    <source>
        <strain evidence="2 3">SFB-1</strain>
    </source>
</reference>
<keyword evidence="1" id="KW-0472">Membrane</keyword>
<organism evidence="2 3">
    <name type="scientific">Denitromonas halophila</name>
    <dbReference type="NCBI Taxonomy" id="1629404"/>
    <lineage>
        <taxon>Bacteria</taxon>
        <taxon>Pseudomonadati</taxon>
        <taxon>Pseudomonadota</taxon>
        <taxon>Betaproteobacteria</taxon>
        <taxon>Rhodocyclales</taxon>
        <taxon>Zoogloeaceae</taxon>
        <taxon>Denitromonas</taxon>
    </lineage>
</organism>
<name>A0A557SJE1_9RHOO</name>
<gene>
    <name evidence="2" type="ORF">FHP89_09680</name>
</gene>
<evidence type="ECO:0000313" key="3">
    <source>
        <dbReference type="Proteomes" id="UP000318349"/>
    </source>
</evidence>
<accession>A0A557SJE1</accession>